<dbReference type="PROSITE" id="PS01124">
    <property type="entry name" value="HTH_ARAC_FAMILY_2"/>
    <property type="match status" value="1"/>
</dbReference>
<organism evidence="5 6">
    <name type="scientific">Actinomadura barringtoniae</name>
    <dbReference type="NCBI Taxonomy" id="1427535"/>
    <lineage>
        <taxon>Bacteria</taxon>
        <taxon>Bacillati</taxon>
        <taxon>Actinomycetota</taxon>
        <taxon>Actinomycetes</taxon>
        <taxon>Streptosporangiales</taxon>
        <taxon>Thermomonosporaceae</taxon>
        <taxon>Actinomadura</taxon>
    </lineage>
</organism>
<evidence type="ECO:0000256" key="2">
    <source>
        <dbReference type="ARBA" id="ARBA00023125"/>
    </source>
</evidence>
<evidence type="ECO:0000256" key="3">
    <source>
        <dbReference type="ARBA" id="ARBA00023163"/>
    </source>
</evidence>
<dbReference type="RefSeq" id="WP_208255732.1">
    <property type="nucleotide sequence ID" value="NZ_JAGEOJ010000005.1"/>
</dbReference>
<keyword evidence="1" id="KW-0805">Transcription regulation</keyword>
<sequence>MLTSQAVVTSPHYTISRVACADDHTGWSEPEVSNAVQIVLVRRGRFRLDAQGRTVMVDPTTGYLHGPGTEERFAHPAGGDVCTAITFTGDVLTAEPWLRAAIDAASPSVRVDARLELAHRLLLKQTAPPSRKPAPAPAACTGGAEPGADAGCARGAGSVGTDEVGSLDEGLLGLLTLAVRSGVGARVPGPGRVELAERAREAIVAGEGADLVGLAGLLGTTPSHLSRTFRHHVGMTVSRYRNRVRVSRALAAMEGGERDLAGLAVGLGFSDQAHLSRVMRDELGSTPGVVRGLLKSGTE</sequence>
<dbReference type="AlphaFoldDB" id="A0A939PDH7"/>
<dbReference type="InterPro" id="IPR009057">
    <property type="entry name" value="Homeodomain-like_sf"/>
</dbReference>
<gene>
    <name evidence="5" type="ORF">J4573_13270</name>
</gene>
<dbReference type="GO" id="GO:0003700">
    <property type="term" value="F:DNA-binding transcription factor activity"/>
    <property type="evidence" value="ECO:0007669"/>
    <property type="project" value="InterPro"/>
</dbReference>
<feature type="domain" description="HTH araC/xylS-type" evidence="4">
    <location>
        <begin position="214"/>
        <end position="293"/>
    </location>
</feature>
<name>A0A939PDH7_9ACTN</name>
<evidence type="ECO:0000313" key="6">
    <source>
        <dbReference type="Proteomes" id="UP000669179"/>
    </source>
</evidence>
<dbReference type="PANTHER" id="PTHR46796">
    <property type="entry name" value="HTH-TYPE TRANSCRIPTIONAL ACTIVATOR RHAS-RELATED"/>
    <property type="match status" value="1"/>
</dbReference>
<reference evidence="5" key="1">
    <citation type="submission" date="2021-03" db="EMBL/GenBank/DDBJ databases">
        <authorList>
            <person name="Kanchanasin P."/>
            <person name="Saeng-In P."/>
            <person name="Phongsopitanun W."/>
            <person name="Yuki M."/>
            <person name="Kudo T."/>
            <person name="Ohkuma M."/>
            <person name="Tanasupawat S."/>
        </authorList>
    </citation>
    <scope>NUCLEOTIDE SEQUENCE</scope>
    <source>
        <strain evidence="5">GKU 128</strain>
    </source>
</reference>
<dbReference type="Pfam" id="PF12833">
    <property type="entry name" value="HTH_18"/>
    <property type="match status" value="1"/>
</dbReference>
<keyword evidence="3" id="KW-0804">Transcription</keyword>
<dbReference type="Gene3D" id="1.10.10.60">
    <property type="entry name" value="Homeodomain-like"/>
    <property type="match status" value="2"/>
</dbReference>
<comment type="caution">
    <text evidence="5">The sequence shown here is derived from an EMBL/GenBank/DDBJ whole genome shotgun (WGS) entry which is preliminary data.</text>
</comment>
<evidence type="ECO:0000313" key="5">
    <source>
        <dbReference type="EMBL" id="MBO2448068.1"/>
    </source>
</evidence>
<evidence type="ECO:0000256" key="1">
    <source>
        <dbReference type="ARBA" id="ARBA00023015"/>
    </source>
</evidence>
<dbReference type="InterPro" id="IPR018060">
    <property type="entry name" value="HTH_AraC"/>
</dbReference>
<accession>A0A939PDH7</accession>
<dbReference type="InterPro" id="IPR050204">
    <property type="entry name" value="AraC_XylS_family_regulators"/>
</dbReference>
<dbReference type="SMART" id="SM00342">
    <property type="entry name" value="HTH_ARAC"/>
    <property type="match status" value="1"/>
</dbReference>
<keyword evidence="6" id="KW-1185">Reference proteome</keyword>
<dbReference type="EMBL" id="JAGEOJ010000005">
    <property type="protein sequence ID" value="MBO2448068.1"/>
    <property type="molecule type" value="Genomic_DNA"/>
</dbReference>
<proteinExistence type="predicted"/>
<keyword evidence="2" id="KW-0238">DNA-binding</keyword>
<dbReference type="GO" id="GO:0043565">
    <property type="term" value="F:sequence-specific DNA binding"/>
    <property type="evidence" value="ECO:0007669"/>
    <property type="project" value="InterPro"/>
</dbReference>
<evidence type="ECO:0000259" key="4">
    <source>
        <dbReference type="PROSITE" id="PS01124"/>
    </source>
</evidence>
<dbReference type="SUPFAM" id="SSF46689">
    <property type="entry name" value="Homeodomain-like"/>
    <property type="match status" value="2"/>
</dbReference>
<protein>
    <submittedName>
        <fullName evidence="5">Helix-turn-helix transcriptional regulator</fullName>
    </submittedName>
</protein>
<dbReference type="Proteomes" id="UP000669179">
    <property type="component" value="Unassembled WGS sequence"/>
</dbReference>